<evidence type="ECO:0000313" key="3">
    <source>
        <dbReference type="Proteomes" id="UP000016665"/>
    </source>
</evidence>
<evidence type="ECO:0008006" key="4">
    <source>
        <dbReference type="Google" id="ProtNLM"/>
    </source>
</evidence>
<dbReference type="InterPro" id="IPR016186">
    <property type="entry name" value="C-type_lectin-like/link_sf"/>
</dbReference>
<accession>A0A803W356</accession>
<dbReference type="InterPro" id="IPR050828">
    <property type="entry name" value="C-type_lectin/matrix_domain"/>
</dbReference>
<dbReference type="PANTHER" id="PTHR45710">
    <property type="entry name" value="C-TYPE LECTIN DOMAIN-CONTAINING PROTEIN 180"/>
    <property type="match status" value="1"/>
</dbReference>
<dbReference type="Proteomes" id="UP000016665">
    <property type="component" value="Chromosome 1A"/>
</dbReference>
<dbReference type="Gene3D" id="3.10.100.10">
    <property type="entry name" value="Mannose-Binding Protein A, subunit A"/>
    <property type="match status" value="1"/>
</dbReference>
<name>A0A803W356_FICAL</name>
<dbReference type="Ensembl" id="ENSFALT00000026175.1">
    <property type="protein sequence ID" value="ENSFALP00000029412.1"/>
    <property type="gene ID" value="ENSFALG00000027101.1"/>
</dbReference>
<evidence type="ECO:0000313" key="2">
    <source>
        <dbReference type="Ensembl" id="ENSFALP00000029412.1"/>
    </source>
</evidence>
<sequence length="204" mass="22810">MFAVLLPVWLLPGDFGLVSAAEPVGDPWCSGDNSQQEHTGISVAAIASLTSLLSWHPLVSVNMDFPHLFFPAAGCPPPWKKHGRKCYFFSPERKKEDWNSSRAECAAMGSDLVIIESRDELVRPNCWGSCSGGWTESLPSWLGFHRDLAHRARRVNRHFFVRAIVWHNLKRLWDPHQKGKVLPGVEANGPATALPTVLPWRDVP</sequence>
<reference evidence="2" key="2">
    <citation type="submission" date="2025-08" db="UniProtKB">
        <authorList>
            <consortium name="Ensembl"/>
        </authorList>
    </citation>
    <scope>IDENTIFICATION</scope>
</reference>
<keyword evidence="3" id="KW-1185">Reference proteome</keyword>
<evidence type="ECO:0000256" key="1">
    <source>
        <dbReference type="SAM" id="SignalP"/>
    </source>
</evidence>
<dbReference type="SUPFAM" id="SSF56436">
    <property type="entry name" value="C-type lectin-like"/>
    <property type="match status" value="1"/>
</dbReference>
<organism evidence="2 3">
    <name type="scientific">Ficedula albicollis</name>
    <name type="common">Collared flycatcher</name>
    <name type="synonym">Muscicapa albicollis</name>
    <dbReference type="NCBI Taxonomy" id="59894"/>
    <lineage>
        <taxon>Eukaryota</taxon>
        <taxon>Metazoa</taxon>
        <taxon>Chordata</taxon>
        <taxon>Craniata</taxon>
        <taxon>Vertebrata</taxon>
        <taxon>Euteleostomi</taxon>
        <taxon>Archelosauria</taxon>
        <taxon>Archosauria</taxon>
        <taxon>Dinosauria</taxon>
        <taxon>Saurischia</taxon>
        <taxon>Theropoda</taxon>
        <taxon>Coelurosauria</taxon>
        <taxon>Aves</taxon>
        <taxon>Neognathae</taxon>
        <taxon>Neoaves</taxon>
        <taxon>Telluraves</taxon>
        <taxon>Australaves</taxon>
        <taxon>Passeriformes</taxon>
        <taxon>Muscicapidae</taxon>
        <taxon>Ficedula</taxon>
    </lineage>
</organism>
<reference evidence="2" key="3">
    <citation type="submission" date="2025-09" db="UniProtKB">
        <authorList>
            <consortium name="Ensembl"/>
        </authorList>
    </citation>
    <scope>IDENTIFICATION</scope>
</reference>
<dbReference type="PANTHER" id="PTHR45710:SF26">
    <property type="entry name" value="RH26557P"/>
    <property type="match status" value="1"/>
</dbReference>
<feature type="signal peptide" evidence="1">
    <location>
        <begin position="1"/>
        <end position="20"/>
    </location>
</feature>
<keyword evidence="1" id="KW-0732">Signal</keyword>
<dbReference type="GeneTree" id="ENSGT00960000189377"/>
<protein>
    <recommendedName>
        <fullName evidence="4">C-type lectin domain-containing protein</fullName>
    </recommendedName>
</protein>
<dbReference type="AlphaFoldDB" id="A0A803W356"/>
<feature type="chain" id="PRO_5033031812" description="C-type lectin domain-containing protein" evidence="1">
    <location>
        <begin position="21"/>
        <end position="204"/>
    </location>
</feature>
<dbReference type="InterPro" id="IPR016187">
    <property type="entry name" value="CTDL_fold"/>
</dbReference>
<proteinExistence type="predicted"/>
<reference evidence="2 3" key="1">
    <citation type="journal article" date="2012" name="Nature">
        <title>The genomic landscape of species divergence in Ficedula flycatchers.</title>
        <authorList>
            <person name="Ellegren H."/>
            <person name="Smeds L."/>
            <person name="Burri R."/>
            <person name="Olason P.I."/>
            <person name="Backstrom N."/>
            <person name="Kawakami T."/>
            <person name="Kunstner A."/>
            <person name="Makinen H."/>
            <person name="Nadachowska-Brzyska K."/>
            <person name="Qvarnstrom A."/>
            <person name="Uebbing S."/>
            <person name="Wolf J.B."/>
        </authorList>
    </citation>
    <scope>NUCLEOTIDE SEQUENCE [LARGE SCALE GENOMIC DNA]</scope>
</reference>